<dbReference type="GO" id="GO:0009055">
    <property type="term" value="F:electron transfer activity"/>
    <property type="evidence" value="ECO:0007669"/>
    <property type="project" value="UniProtKB-UniRule"/>
</dbReference>
<feature type="binding site" description="covalent" evidence="11">
    <location>
        <position position="42"/>
    </location>
    <ligand>
        <name>heme c</name>
        <dbReference type="ChEBI" id="CHEBI:61717"/>
    </ligand>
</feature>
<evidence type="ECO:0000313" key="13">
    <source>
        <dbReference type="EMBL" id="AOM67757.1"/>
    </source>
</evidence>
<evidence type="ECO:0000256" key="11">
    <source>
        <dbReference type="HAMAP-Rule" id="MF_00594"/>
    </source>
</evidence>
<dbReference type="NCBIfam" id="NF045930">
    <property type="entry name" value="Cytc6PetJCyano"/>
    <property type="match status" value="1"/>
</dbReference>
<gene>
    <name evidence="11 13" type="primary">petJ</name>
    <name evidence="13" type="ORF">Palma_125</name>
</gene>
<dbReference type="PRINTS" id="PR00605">
    <property type="entry name" value="CYTCHROMECIC"/>
</dbReference>
<dbReference type="SMR" id="A0A1C9CHB8"/>
<reference evidence="13" key="1">
    <citation type="journal article" date="2018" name="PLoS ONE">
        <title>Plastid genome analysis of three Nemaliophycidae red algal species suggests environmental adaptation for iron limited habitats.</title>
        <authorList>
            <person name="Cho C.H."/>
            <person name="Choi J.W."/>
            <person name="Lam D.W."/>
            <person name="Kim K.M."/>
            <person name="Yoon H.S."/>
        </authorList>
    </citation>
    <scope>NUCLEOTIDE SEQUENCE</scope>
</reference>
<evidence type="ECO:0000256" key="3">
    <source>
        <dbReference type="ARBA" id="ARBA00009650"/>
    </source>
</evidence>
<keyword evidence="4 11" id="KW-0813">Transport</keyword>
<accession>A0A1C9CHB8</accession>
<evidence type="ECO:0000256" key="7">
    <source>
        <dbReference type="ARBA" id="ARBA00022723"/>
    </source>
</evidence>
<dbReference type="GO" id="GO:0005506">
    <property type="term" value="F:iron ion binding"/>
    <property type="evidence" value="ECO:0007669"/>
    <property type="project" value="InterPro"/>
</dbReference>
<dbReference type="InterPro" id="IPR023655">
    <property type="entry name" value="Cyt_C6"/>
</dbReference>
<keyword evidence="5 11" id="KW-0602">Photosynthesis</keyword>
<keyword evidence="10 11" id="KW-0793">Thylakoid</keyword>
<dbReference type="AlphaFoldDB" id="A0A1C9CHB8"/>
<dbReference type="RefSeq" id="YP_009294317.1">
    <property type="nucleotide sequence ID" value="NC_031147.1"/>
</dbReference>
<dbReference type="InterPro" id="IPR009056">
    <property type="entry name" value="Cyt_c-like_dom"/>
</dbReference>
<comment type="function">
    <text evidence="1 11">Functions as an electron carrier between membrane-bound cytochrome b6-f and photosystem I in oxygenic photosynthesis.</text>
</comment>
<evidence type="ECO:0000256" key="4">
    <source>
        <dbReference type="ARBA" id="ARBA00022448"/>
    </source>
</evidence>
<comment type="PTM">
    <text evidence="11">Binds 1 heme c group per subunit.</text>
</comment>
<evidence type="ECO:0000256" key="8">
    <source>
        <dbReference type="ARBA" id="ARBA00022982"/>
    </source>
</evidence>
<keyword evidence="8 11" id="KW-0249">Electron transport</keyword>
<dbReference type="Pfam" id="PF13442">
    <property type="entry name" value="Cytochrome_CBB3"/>
    <property type="match status" value="1"/>
</dbReference>
<organism evidence="13">
    <name type="scientific">Palmaria palmata</name>
    <name type="common">Dulse</name>
    <name type="synonym">Rhodymenia palmata</name>
    <dbReference type="NCBI Taxonomy" id="2822"/>
    <lineage>
        <taxon>Eukaryota</taxon>
        <taxon>Rhodophyta</taxon>
        <taxon>Florideophyceae</taxon>
        <taxon>Nemaliophycidae</taxon>
        <taxon>Palmariales</taxon>
        <taxon>Palmariaceae</taxon>
        <taxon>Palmaria</taxon>
    </lineage>
</organism>
<dbReference type="FunFam" id="1.10.760.10:FF:000038">
    <property type="entry name" value="Cytochrome c6"/>
    <property type="match status" value="1"/>
</dbReference>
<feature type="chain" id="PRO_5009005932" description="Cytochrome c6" evidence="11">
    <location>
        <begin position="21"/>
        <end position="111"/>
    </location>
</feature>
<evidence type="ECO:0000256" key="1">
    <source>
        <dbReference type="ARBA" id="ARBA00002347"/>
    </source>
</evidence>
<comment type="subunit">
    <text evidence="11">Monomer.</text>
</comment>
<dbReference type="Gene3D" id="1.10.760.10">
    <property type="entry name" value="Cytochrome c-like domain"/>
    <property type="match status" value="1"/>
</dbReference>
<feature type="domain" description="Cytochrome c" evidence="12">
    <location>
        <begin position="26"/>
        <end position="106"/>
    </location>
</feature>
<dbReference type="GO" id="GO:0009543">
    <property type="term" value="C:chloroplast thylakoid lumen"/>
    <property type="evidence" value="ECO:0007669"/>
    <property type="project" value="UniProtKB-SubCell"/>
</dbReference>
<dbReference type="EMBL" id="KX284726">
    <property type="protein sequence ID" value="AOM67757.1"/>
    <property type="molecule type" value="Genomic_DNA"/>
</dbReference>
<geneLocation type="plastid" evidence="13"/>
<dbReference type="PANTHER" id="PTHR34688">
    <property type="entry name" value="CYTOCHROME C6, CHLOROPLASTIC"/>
    <property type="match status" value="1"/>
</dbReference>
<keyword evidence="7 11" id="KW-0479">Metal-binding</keyword>
<comment type="similarity">
    <text evidence="3 11">Belongs to the cytochrome c family. PetJ subfamily.</text>
</comment>
<evidence type="ECO:0000256" key="6">
    <source>
        <dbReference type="ARBA" id="ARBA00022617"/>
    </source>
</evidence>
<dbReference type="SUPFAM" id="SSF46626">
    <property type="entry name" value="Cytochrome c"/>
    <property type="match status" value="1"/>
</dbReference>
<keyword evidence="6 11" id="KW-0349">Heme</keyword>
<evidence type="ECO:0000256" key="9">
    <source>
        <dbReference type="ARBA" id="ARBA00023004"/>
    </source>
</evidence>
<feature type="binding site" description="axial binding residue" evidence="11">
    <location>
        <position position="43"/>
    </location>
    <ligand>
        <name>heme c</name>
        <dbReference type="ChEBI" id="CHEBI:61717"/>
    </ligand>
    <ligandPart>
        <name>Fe</name>
        <dbReference type="ChEBI" id="CHEBI:18248"/>
    </ligandPart>
</feature>
<comment type="subcellular location">
    <subcellularLocation>
        <location evidence="11">Cellular thylakoid lumen</location>
    </subcellularLocation>
    <subcellularLocation>
        <location evidence="2">Plastid</location>
        <location evidence="2">Chloroplast thylakoid lumen</location>
    </subcellularLocation>
</comment>
<name>A0A1C9CHB8_PALPL</name>
<evidence type="ECO:0000256" key="10">
    <source>
        <dbReference type="ARBA" id="ARBA00023078"/>
    </source>
</evidence>
<sequence precursor="true">MNKYFSALVIAVIVVTATSSQNVIAADIAAGEQIFSANCAACHLGGKNLIIPEKTLEKDILKDNGMNSVDAITTQVTNGKGAMPAFGGRLESDDINNVANYVLSQSEIGWD</sequence>
<dbReference type="HAMAP" id="MF_00594">
    <property type="entry name" value="Cytc_PetJ"/>
    <property type="match status" value="1"/>
</dbReference>
<dbReference type="GO" id="GO:0015979">
    <property type="term" value="P:photosynthesis"/>
    <property type="evidence" value="ECO:0007669"/>
    <property type="project" value="UniProtKB-UniRule"/>
</dbReference>
<evidence type="ECO:0000256" key="5">
    <source>
        <dbReference type="ARBA" id="ARBA00022531"/>
    </source>
</evidence>
<feature type="binding site" description="axial binding residue" evidence="11">
    <location>
        <position position="83"/>
    </location>
    <ligand>
        <name>heme c</name>
        <dbReference type="ChEBI" id="CHEBI:61717"/>
    </ligand>
    <ligandPart>
        <name>Fe</name>
        <dbReference type="ChEBI" id="CHEBI:18248"/>
    </ligandPart>
</feature>
<keyword evidence="13" id="KW-0934">Plastid</keyword>
<keyword evidence="9 11" id="KW-0408">Iron</keyword>
<proteinExistence type="inferred from homology"/>
<evidence type="ECO:0000256" key="2">
    <source>
        <dbReference type="ARBA" id="ARBA00004456"/>
    </source>
</evidence>
<keyword evidence="11" id="KW-0732">Signal</keyword>
<dbReference type="GO" id="GO:0020037">
    <property type="term" value="F:heme binding"/>
    <property type="evidence" value="ECO:0007669"/>
    <property type="project" value="InterPro"/>
</dbReference>
<dbReference type="PROSITE" id="PS51007">
    <property type="entry name" value="CYTC"/>
    <property type="match status" value="1"/>
</dbReference>
<evidence type="ECO:0000259" key="12">
    <source>
        <dbReference type="PROSITE" id="PS51007"/>
    </source>
</evidence>
<dbReference type="GeneID" id="29070259"/>
<dbReference type="PANTHER" id="PTHR34688:SF2">
    <property type="entry name" value="CYTOCHROME C6, CHLOROPLASTIC"/>
    <property type="match status" value="1"/>
</dbReference>
<feature type="binding site" description="covalent" evidence="11">
    <location>
        <position position="39"/>
    </location>
    <ligand>
        <name>heme c</name>
        <dbReference type="ChEBI" id="CHEBI:61717"/>
    </ligand>
</feature>
<feature type="signal peptide" evidence="11">
    <location>
        <begin position="1"/>
        <end position="20"/>
    </location>
</feature>
<protein>
    <recommendedName>
        <fullName evidence="11">Cytochrome c6</fullName>
    </recommendedName>
    <alternativeName>
        <fullName evidence="11">Cytochrome c-553</fullName>
    </alternativeName>
    <alternativeName>
        <fullName evidence="11">Cytochrome c553</fullName>
    </alternativeName>
    <alternativeName>
        <fullName evidence="11">Soluble cytochrome f</fullName>
    </alternativeName>
</protein>
<dbReference type="InterPro" id="IPR036909">
    <property type="entry name" value="Cyt_c-like_dom_sf"/>
</dbReference>
<dbReference type="InterPro" id="IPR008168">
    <property type="entry name" value="Cyt_C_IC"/>
</dbReference>